<gene>
    <name evidence="3" type="ORF">HF519_21390</name>
</gene>
<dbReference type="AlphaFoldDB" id="A0A848DP12"/>
<organism evidence="3 4">
    <name type="scientific">Pseudonocardia bannensis</name>
    <dbReference type="NCBI Taxonomy" id="630973"/>
    <lineage>
        <taxon>Bacteria</taxon>
        <taxon>Bacillati</taxon>
        <taxon>Actinomycetota</taxon>
        <taxon>Actinomycetes</taxon>
        <taxon>Pseudonocardiales</taxon>
        <taxon>Pseudonocardiaceae</taxon>
        <taxon>Pseudonocardia</taxon>
    </lineage>
</organism>
<protein>
    <recommendedName>
        <fullName evidence="5">Secreted protein</fullName>
    </recommendedName>
</protein>
<evidence type="ECO:0000256" key="2">
    <source>
        <dbReference type="SAM" id="SignalP"/>
    </source>
</evidence>
<feature type="signal peptide" evidence="2">
    <location>
        <begin position="1"/>
        <end position="27"/>
    </location>
</feature>
<evidence type="ECO:0000313" key="4">
    <source>
        <dbReference type="Proteomes" id="UP000586918"/>
    </source>
</evidence>
<dbReference type="EMBL" id="JAAXKZ010000094">
    <property type="protein sequence ID" value="NMH94084.1"/>
    <property type="molecule type" value="Genomic_DNA"/>
</dbReference>
<feature type="region of interest" description="Disordered" evidence="1">
    <location>
        <begin position="27"/>
        <end position="68"/>
    </location>
</feature>
<keyword evidence="4" id="KW-1185">Reference proteome</keyword>
<accession>A0A848DP12</accession>
<sequence length="113" mass="11664">MRKLHRAIVGSVIAVPIAFTASGIAQAGEEGTQECQSYSYEDGGNSTQRQSNSTDQSNSNGPVTQVNPVVNAEDVLGVGALLGEESAGEPPVIQDNSVSNDQSNDNSTAQDQG</sequence>
<feature type="compositionally biased region" description="Polar residues" evidence="1">
    <location>
        <begin position="33"/>
        <end position="68"/>
    </location>
</feature>
<name>A0A848DP12_9PSEU</name>
<evidence type="ECO:0000313" key="3">
    <source>
        <dbReference type="EMBL" id="NMH94084.1"/>
    </source>
</evidence>
<evidence type="ECO:0000256" key="1">
    <source>
        <dbReference type="SAM" id="MobiDB-lite"/>
    </source>
</evidence>
<keyword evidence="2" id="KW-0732">Signal</keyword>
<comment type="caution">
    <text evidence="3">The sequence shown here is derived from an EMBL/GenBank/DDBJ whole genome shotgun (WGS) entry which is preliminary data.</text>
</comment>
<reference evidence="3 4" key="1">
    <citation type="submission" date="2020-04" db="EMBL/GenBank/DDBJ databases">
        <authorList>
            <person name="Klaysubun C."/>
            <person name="Duangmal K."/>
            <person name="Lipun K."/>
        </authorList>
    </citation>
    <scope>NUCLEOTIDE SEQUENCE [LARGE SCALE GENOMIC DNA]</scope>
    <source>
        <strain evidence="3 4">DSM 45300</strain>
    </source>
</reference>
<evidence type="ECO:0008006" key="5">
    <source>
        <dbReference type="Google" id="ProtNLM"/>
    </source>
</evidence>
<proteinExistence type="predicted"/>
<feature type="chain" id="PRO_5032516630" description="Secreted protein" evidence="2">
    <location>
        <begin position="28"/>
        <end position="113"/>
    </location>
</feature>
<feature type="compositionally biased region" description="Low complexity" evidence="1">
    <location>
        <begin position="94"/>
        <end position="107"/>
    </location>
</feature>
<dbReference type="RefSeq" id="WP_169414778.1">
    <property type="nucleotide sequence ID" value="NZ_JAAXKZ010000094.1"/>
</dbReference>
<feature type="region of interest" description="Disordered" evidence="1">
    <location>
        <begin position="80"/>
        <end position="113"/>
    </location>
</feature>
<dbReference type="Proteomes" id="UP000586918">
    <property type="component" value="Unassembled WGS sequence"/>
</dbReference>